<evidence type="ECO:0000313" key="15">
    <source>
        <dbReference type="Ensembl" id="ENSAOWP00000026638.1"/>
    </source>
</evidence>
<keyword evidence="14" id="KW-0966">Cell projection</keyword>
<keyword evidence="6" id="KW-0217">Developmental protein</keyword>
<dbReference type="Pfam" id="PF05783">
    <property type="entry name" value="DLIC"/>
    <property type="match status" value="2"/>
</dbReference>
<evidence type="ECO:0000256" key="12">
    <source>
        <dbReference type="ARBA" id="ARBA00023175"/>
    </source>
</evidence>
<dbReference type="AlphaFoldDB" id="A0A8B9QI51"/>
<evidence type="ECO:0000256" key="14">
    <source>
        <dbReference type="ARBA" id="ARBA00023273"/>
    </source>
</evidence>
<comment type="subcellular location">
    <subcellularLocation>
        <location evidence="3">Cytoplasm</location>
        <location evidence="3">Cytoskeleton</location>
        <location evidence="3">Cilium axoneme</location>
    </subcellularLocation>
    <subcellularLocation>
        <location evidence="1">Cytoplasm</location>
        <location evidence="1">Cytoskeleton</location>
        <location evidence="1">Cilium basal body</location>
    </subcellularLocation>
    <subcellularLocation>
        <location evidence="2">Cytoplasm</location>
        <location evidence="2">Cytoskeleton</location>
        <location evidence="2">Microtubule organizing center</location>
        <location evidence="2">Centrosome</location>
    </subcellularLocation>
</comment>
<keyword evidence="7" id="KW-0963">Cytoplasm</keyword>
<accession>A0A8B9QI51</accession>
<keyword evidence="10" id="KW-0243">Dynein</keyword>
<evidence type="ECO:0000256" key="3">
    <source>
        <dbReference type="ARBA" id="ARBA00004430"/>
    </source>
</evidence>
<dbReference type="GO" id="GO:0005874">
    <property type="term" value="C:microtubule"/>
    <property type="evidence" value="ECO:0007669"/>
    <property type="project" value="UniProtKB-KW"/>
</dbReference>
<keyword evidence="8" id="KW-0493">Microtubule</keyword>
<dbReference type="GO" id="GO:0035721">
    <property type="term" value="P:intraciliary retrograde transport"/>
    <property type="evidence" value="ECO:0007669"/>
    <property type="project" value="InterPro"/>
</dbReference>
<dbReference type="GO" id="GO:0005813">
    <property type="term" value="C:centrosome"/>
    <property type="evidence" value="ECO:0007669"/>
    <property type="project" value="UniProtKB-SubCell"/>
</dbReference>
<protein>
    <recommendedName>
        <fullName evidence="5">Cytoplasmic dynein 2 light intermediate chain 1</fullName>
    </recommendedName>
</protein>
<dbReference type="PANTHER" id="PTHR13236:SF0">
    <property type="entry name" value="CYTOPLASMIC DYNEIN 2 LIGHT INTERMEDIATE CHAIN 1"/>
    <property type="match status" value="1"/>
</dbReference>
<evidence type="ECO:0000256" key="8">
    <source>
        <dbReference type="ARBA" id="ARBA00022701"/>
    </source>
</evidence>
<dbReference type="InterPro" id="IPR022780">
    <property type="entry name" value="Dynein_light_int_chain"/>
</dbReference>
<dbReference type="InterPro" id="IPR040045">
    <property type="entry name" value="DYNC2LI1"/>
</dbReference>
<dbReference type="GO" id="GO:0005868">
    <property type="term" value="C:cytoplasmic dynein complex"/>
    <property type="evidence" value="ECO:0007669"/>
    <property type="project" value="InterPro"/>
</dbReference>
<proteinExistence type="inferred from homology"/>
<dbReference type="PANTHER" id="PTHR13236">
    <property type="entry name" value="DYNEIN 2 LIGHT INTERMEDIATE CHAIN, ISOFORM 2"/>
    <property type="match status" value="1"/>
</dbReference>
<reference evidence="15" key="2">
    <citation type="submission" date="2025-09" db="UniProtKB">
        <authorList>
            <consortium name="Ensembl"/>
        </authorList>
    </citation>
    <scope>IDENTIFICATION</scope>
</reference>
<evidence type="ECO:0000256" key="1">
    <source>
        <dbReference type="ARBA" id="ARBA00004120"/>
    </source>
</evidence>
<dbReference type="Proteomes" id="UP000694424">
    <property type="component" value="Unplaced"/>
</dbReference>
<evidence type="ECO:0000256" key="13">
    <source>
        <dbReference type="ARBA" id="ARBA00023212"/>
    </source>
</evidence>
<dbReference type="GO" id="GO:0005930">
    <property type="term" value="C:axoneme"/>
    <property type="evidence" value="ECO:0007669"/>
    <property type="project" value="UniProtKB-SubCell"/>
</dbReference>
<keyword evidence="9" id="KW-0970">Cilium biogenesis/degradation</keyword>
<comment type="similarity">
    <text evidence="4">Belongs to the dynein light intermediate chain family.</text>
</comment>
<sequence length="444" mass="50373">MPAGSDTLWDIAIAEVEKRENAEGDDEGVEISEKSVLFMGNKNGGKTTIILRCLDREESPKPTLALEYTFGRRARRHNRPKDIAHFWELGGGTSLVELIRIPITSSNVKAFAIVLVLDLSKPDELWTTMESLLQVTRNHVNKILTKLGKTNPEVATEIKQRMWNNLQKDHPDYELVDPFPLPLVIIGSKYDIFHEFDSEVRKIISKTLRFVSHYYGASLVFTSKSEALLLKARILINNLAFGFDKSKSVSVDHSRPLFIPAGLDSLNQIGAPPASDSDIGKLHANTPLELWKKVFEKTFPPKGSCDLQYTRDPAQDLQYAEYEVDVMRAQKKQDPLLRKCTPVSQVAYPCHSQLEVNPLSGLQLSFGLHQHLIVIGTGLANSVRASHTCTAYFCHEHATELQERELHHIQQHRRYSVNDLFGQELDQYKRNASKTWKEMDFDLD</sequence>
<dbReference type="Gene3D" id="3.40.50.300">
    <property type="entry name" value="P-loop containing nucleotide triphosphate hydrolases"/>
    <property type="match status" value="1"/>
</dbReference>
<keyword evidence="13" id="KW-0206">Cytoskeleton</keyword>
<reference evidence="15" key="1">
    <citation type="submission" date="2025-08" db="UniProtKB">
        <authorList>
            <consortium name="Ensembl"/>
        </authorList>
    </citation>
    <scope>IDENTIFICATION</scope>
</reference>
<organism evidence="15 16">
    <name type="scientific">Apteryx owenii</name>
    <name type="common">Little spotted kiwi</name>
    <dbReference type="NCBI Taxonomy" id="8824"/>
    <lineage>
        <taxon>Eukaryota</taxon>
        <taxon>Metazoa</taxon>
        <taxon>Chordata</taxon>
        <taxon>Craniata</taxon>
        <taxon>Vertebrata</taxon>
        <taxon>Euteleostomi</taxon>
        <taxon>Archelosauria</taxon>
        <taxon>Archosauria</taxon>
        <taxon>Dinosauria</taxon>
        <taxon>Saurischia</taxon>
        <taxon>Theropoda</taxon>
        <taxon>Coelurosauria</taxon>
        <taxon>Aves</taxon>
        <taxon>Palaeognathae</taxon>
        <taxon>Apterygiformes</taxon>
        <taxon>Apterygidae</taxon>
        <taxon>Apteryx</taxon>
    </lineage>
</organism>
<dbReference type="SUPFAM" id="SSF52540">
    <property type="entry name" value="P-loop containing nucleoside triphosphate hydrolases"/>
    <property type="match status" value="1"/>
</dbReference>
<evidence type="ECO:0000313" key="16">
    <source>
        <dbReference type="Proteomes" id="UP000694424"/>
    </source>
</evidence>
<dbReference type="Ensembl" id="ENSAOWT00000030180.1">
    <property type="protein sequence ID" value="ENSAOWP00000026638.1"/>
    <property type="gene ID" value="ENSAOWG00000017960.1"/>
</dbReference>
<evidence type="ECO:0000256" key="5">
    <source>
        <dbReference type="ARBA" id="ARBA00018863"/>
    </source>
</evidence>
<evidence type="ECO:0000256" key="10">
    <source>
        <dbReference type="ARBA" id="ARBA00023017"/>
    </source>
</evidence>
<dbReference type="GO" id="GO:0036064">
    <property type="term" value="C:ciliary basal body"/>
    <property type="evidence" value="ECO:0007669"/>
    <property type="project" value="TreeGrafter"/>
</dbReference>
<dbReference type="GO" id="GO:0045504">
    <property type="term" value="F:dynein heavy chain binding"/>
    <property type="evidence" value="ECO:0007669"/>
    <property type="project" value="TreeGrafter"/>
</dbReference>
<evidence type="ECO:0000256" key="6">
    <source>
        <dbReference type="ARBA" id="ARBA00022473"/>
    </source>
</evidence>
<keyword evidence="11" id="KW-0969">Cilium</keyword>
<evidence type="ECO:0000256" key="9">
    <source>
        <dbReference type="ARBA" id="ARBA00022794"/>
    </source>
</evidence>
<keyword evidence="16" id="KW-1185">Reference proteome</keyword>
<dbReference type="GO" id="GO:0035735">
    <property type="term" value="P:intraciliary transport involved in cilium assembly"/>
    <property type="evidence" value="ECO:0007669"/>
    <property type="project" value="InterPro"/>
</dbReference>
<dbReference type="InterPro" id="IPR027417">
    <property type="entry name" value="P-loop_NTPase"/>
</dbReference>
<name>A0A8B9QI51_APTOW</name>
<evidence type="ECO:0000256" key="7">
    <source>
        <dbReference type="ARBA" id="ARBA00022490"/>
    </source>
</evidence>
<evidence type="ECO:0000256" key="11">
    <source>
        <dbReference type="ARBA" id="ARBA00023069"/>
    </source>
</evidence>
<evidence type="ECO:0000256" key="2">
    <source>
        <dbReference type="ARBA" id="ARBA00004300"/>
    </source>
</evidence>
<evidence type="ECO:0000256" key="4">
    <source>
        <dbReference type="ARBA" id="ARBA00006831"/>
    </source>
</evidence>
<keyword evidence="12" id="KW-0505">Motor protein</keyword>